<evidence type="ECO:0000313" key="3">
    <source>
        <dbReference type="Proteomes" id="UP001365542"/>
    </source>
</evidence>
<keyword evidence="3" id="KW-1185">Reference proteome</keyword>
<feature type="compositionally biased region" description="Acidic residues" evidence="1">
    <location>
        <begin position="566"/>
        <end position="576"/>
    </location>
</feature>
<dbReference type="InterPro" id="IPR032710">
    <property type="entry name" value="NTF2-like_dom_sf"/>
</dbReference>
<evidence type="ECO:0000256" key="1">
    <source>
        <dbReference type="SAM" id="MobiDB-lite"/>
    </source>
</evidence>
<dbReference type="Proteomes" id="UP001365542">
    <property type="component" value="Unassembled WGS sequence"/>
</dbReference>
<sequence>MAPQGPLTKLYAEFLENPKKEVLHAQAGLHYVGSTSNSYQSNIAIVGHLQKEGLFYTKKEQKDLSSVESANSIAVEFSNVIEFTNGGGALLPGLDDNFVTDQTVILPMVHIVQFEDNLIKQIRVYWDQGALLKNLNVVGKTGKNWPIRFGDEQTKLIKASIGSVAGGSGASESAASTRPSSKASNHSNRESLQLFAPREIGDDVSIKPAVIAPRSGIKPPSRQLHEILGEEEDDATLPVAQTPRAGANKAPTRTFFVGQDIDEVHSTPDRRVQVNAKKYKHFALEDDANDETPKVIAPKRTSIYSKPGASWDFADFVTPDKRPAKVSTHNTRNFSWSDDDNDTSPVKRAPGKPIPRKGMEASYDIVDETPKKAERGKDAYVRKSSETHFSLTDDSPSQGADKPTEMPAARKEVVKGMEANWSNTSSPLGEPKPVSGFSGIAVGGNGMGGKKGSGLNWEFEDETPKKENGAGIKTAGNGMGGRKGTGANWAFEGENESPSTTQRAGIYKTAGNGMGGKKSTEVHWGFGDGEEEDEEAPKDVPQRAIYKTAGNGMGGKKSTDVHWGFGEDEAEEDETPQDAPSRPIYRTAGNGMGGKKSTEVHWGFGEDEQEEASQTTQNRTIYKTAGNGMGGRKGTAANWGFEGEEEEEEEKAGAAKQENAPIKTRPFRKASEPTADFWDY</sequence>
<protein>
    <submittedName>
        <fullName evidence="2">Uncharacterized protein</fullName>
    </submittedName>
</protein>
<reference evidence="2 3" key="1">
    <citation type="submission" date="2019-10" db="EMBL/GenBank/DDBJ databases">
        <authorList>
            <person name="Palmer J.M."/>
        </authorList>
    </citation>
    <scope>NUCLEOTIDE SEQUENCE [LARGE SCALE GENOMIC DNA]</scope>
    <source>
        <strain evidence="2 3">TWF694</strain>
    </source>
</reference>
<comment type="caution">
    <text evidence="2">The sequence shown here is derived from an EMBL/GenBank/DDBJ whole genome shotgun (WGS) entry which is preliminary data.</text>
</comment>
<dbReference type="EMBL" id="JAVHJO010000004">
    <property type="protein sequence ID" value="KAK6541059.1"/>
    <property type="molecule type" value="Genomic_DNA"/>
</dbReference>
<feature type="compositionally biased region" description="Polar residues" evidence="1">
    <location>
        <begin position="177"/>
        <end position="186"/>
    </location>
</feature>
<gene>
    <name evidence="2" type="ORF">TWF694_008437</name>
</gene>
<feature type="region of interest" description="Disordered" evidence="1">
    <location>
        <begin position="164"/>
        <end position="189"/>
    </location>
</feature>
<feature type="region of interest" description="Disordered" evidence="1">
    <location>
        <begin position="622"/>
        <end position="680"/>
    </location>
</feature>
<feature type="region of interest" description="Disordered" evidence="1">
    <location>
        <begin position="461"/>
        <end position="482"/>
    </location>
</feature>
<feature type="region of interest" description="Disordered" evidence="1">
    <location>
        <begin position="548"/>
        <end position="599"/>
    </location>
</feature>
<organism evidence="2 3">
    <name type="scientific">Orbilia ellipsospora</name>
    <dbReference type="NCBI Taxonomy" id="2528407"/>
    <lineage>
        <taxon>Eukaryota</taxon>
        <taxon>Fungi</taxon>
        <taxon>Dikarya</taxon>
        <taxon>Ascomycota</taxon>
        <taxon>Pezizomycotina</taxon>
        <taxon>Orbiliomycetes</taxon>
        <taxon>Orbiliales</taxon>
        <taxon>Orbiliaceae</taxon>
        <taxon>Orbilia</taxon>
    </lineage>
</organism>
<feature type="compositionally biased region" description="Polar residues" evidence="1">
    <location>
        <begin position="327"/>
        <end position="336"/>
    </location>
</feature>
<accession>A0AAV9XG26</accession>
<dbReference type="AlphaFoldDB" id="A0AAV9XG26"/>
<name>A0AAV9XG26_9PEZI</name>
<dbReference type="SUPFAM" id="SSF54427">
    <property type="entry name" value="NTF2-like"/>
    <property type="match status" value="1"/>
</dbReference>
<proteinExistence type="predicted"/>
<feature type="compositionally biased region" description="Polar residues" evidence="1">
    <location>
        <begin position="387"/>
        <end position="398"/>
    </location>
</feature>
<evidence type="ECO:0000313" key="2">
    <source>
        <dbReference type="EMBL" id="KAK6541059.1"/>
    </source>
</evidence>
<feature type="compositionally biased region" description="Basic and acidic residues" evidence="1">
    <location>
        <begin position="368"/>
        <end position="386"/>
    </location>
</feature>
<feature type="region of interest" description="Disordered" evidence="1">
    <location>
        <begin position="323"/>
        <end position="406"/>
    </location>
</feature>